<dbReference type="Proteomes" id="UP001218638">
    <property type="component" value="Chromosome"/>
</dbReference>
<proteinExistence type="predicted"/>
<evidence type="ECO:0000313" key="3">
    <source>
        <dbReference type="Proteomes" id="UP001218638"/>
    </source>
</evidence>
<feature type="transmembrane region" description="Helical" evidence="1">
    <location>
        <begin position="6"/>
        <end position="26"/>
    </location>
</feature>
<dbReference type="EMBL" id="CP119075">
    <property type="protein sequence ID" value="WED65642.1"/>
    <property type="molecule type" value="Genomic_DNA"/>
</dbReference>
<keyword evidence="3" id="KW-1185">Reference proteome</keyword>
<name>A0AAF0CIP7_9BACT</name>
<keyword evidence="1" id="KW-0472">Membrane</keyword>
<evidence type="ECO:0000313" key="2">
    <source>
        <dbReference type="EMBL" id="WED65642.1"/>
    </source>
</evidence>
<accession>A0AAF0CIP7</accession>
<dbReference type="RefSeq" id="WP_330930171.1">
    <property type="nucleotide sequence ID" value="NZ_CP119075.1"/>
</dbReference>
<evidence type="ECO:0000256" key="1">
    <source>
        <dbReference type="SAM" id="Phobius"/>
    </source>
</evidence>
<dbReference type="AlphaFoldDB" id="A0AAF0CIP7"/>
<keyword evidence="1" id="KW-0812">Transmembrane</keyword>
<gene>
    <name evidence="2" type="ORF">PXH66_02115</name>
</gene>
<dbReference type="KEGG" id="slom:PXH66_02115"/>
<sequence>MFDLTTASVAFCLVTAAFFLGLWIYYDRRDHARFEAERRKTIFHCIRCDHVYPGRGKLHESLCPECGQKNGRLRF</sequence>
<organism evidence="2 3">
    <name type="scientific">Synoicihabitans lomoniglobus</name>
    <dbReference type="NCBI Taxonomy" id="2909285"/>
    <lineage>
        <taxon>Bacteria</taxon>
        <taxon>Pseudomonadati</taxon>
        <taxon>Verrucomicrobiota</taxon>
        <taxon>Opitutia</taxon>
        <taxon>Opitutales</taxon>
        <taxon>Opitutaceae</taxon>
        <taxon>Synoicihabitans</taxon>
    </lineage>
</organism>
<keyword evidence="1" id="KW-1133">Transmembrane helix</keyword>
<reference evidence="2" key="1">
    <citation type="submission" date="2023-03" db="EMBL/GenBank/DDBJ databases">
        <title>Lomoglobus Profundus gen. nov., sp. nov., a novel member of the phylum Verrucomicrobia, isolated from deep-marine sediment of South China Sea.</title>
        <authorList>
            <person name="Ahmad T."/>
            <person name="Ishaq S.E."/>
            <person name="Wang F."/>
        </authorList>
    </citation>
    <scope>NUCLEOTIDE SEQUENCE</scope>
    <source>
        <strain evidence="2">LMO-M01</strain>
    </source>
</reference>
<protein>
    <submittedName>
        <fullName evidence="2">Hydrogenase nickel incorporation protein HypA</fullName>
    </submittedName>
</protein>